<comment type="caution">
    <text evidence="7">The sequence shown here is derived from an EMBL/GenBank/DDBJ whole genome shotgun (WGS) entry which is preliminary data.</text>
</comment>
<dbReference type="OrthoDB" id="9795145at2"/>
<organism evidence="7 8">
    <name type="scientific">Rhodoplanes roseus</name>
    <dbReference type="NCBI Taxonomy" id="29409"/>
    <lineage>
        <taxon>Bacteria</taxon>
        <taxon>Pseudomonadati</taxon>
        <taxon>Pseudomonadota</taxon>
        <taxon>Alphaproteobacteria</taxon>
        <taxon>Hyphomicrobiales</taxon>
        <taxon>Nitrobacteraceae</taxon>
        <taxon>Rhodoplanes</taxon>
    </lineage>
</organism>
<evidence type="ECO:0000256" key="5">
    <source>
        <dbReference type="ARBA" id="ARBA00023186"/>
    </source>
</evidence>
<evidence type="ECO:0000256" key="1">
    <source>
        <dbReference type="ARBA" id="ARBA00009990"/>
    </source>
</evidence>
<evidence type="ECO:0000313" key="8">
    <source>
        <dbReference type="Proteomes" id="UP000249130"/>
    </source>
</evidence>
<dbReference type="PANTHER" id="PTHR36918:SF1">
    <property type="entry name" value="PROTEIN-EXPORT PROTEIN SECB"/>
    <property type="match status" value="1"/>
</dbReference>
<keyword evidence="5 6" id="KW-0143">Chaperone</keyword>
<dbReference type="GO" id="GO:0051262">
    <property type="term" value="P:protein tetramerization"/>
    <property type="evidence" value="ECO:0007669"/>
    <property type="project" value="InterPro"/>
</dbReference>
<keyword evidence="8" id="KW-1185">Reference proteome</keyword>
<dbReference type="RefSeq" id="WP_111419095.1">
    <property type="nucleotide sequence ID" value="NZ_NPEX01000059.1"/>
</dbReference>
<proteinExistence type="inferred from homology"/>
<evidence type="ECO:0000256" key="4">
    <source>
        <dbReference type="ARBA" id="ARBA00023010"/>
    </source>
</evidence>
<dbReference type="NCBIfam" id="NF004392">
    <property type="entry name" value="PRK05751.1-3"/>
    <property type="match status" value="1"/>
</dbReference>
<dbReference type="Proteomes" id="UP000249130">
    <property type="component" value="Unassembled WGS sequence"/>
</dbReference>
<dbReference type="NCBIfam" id="TIGR00809">
    <property type="entry name" value="secB"/>
    <property type="match status" value="1"/>
</dbReference>
<accession>A0A327L1F3</accession>
<sequence length="165" mass="17928">MATTTNGGDAAAAQAQPTGPSLNVLAQYVKDFSFENPNAPRSLMQSPQQPQISVQINVNTNALSTTEYEVELKLEGKAEVSGNTLFGFDLLYAGVFRLTNIPQDNLPPLLMIECPRLLFPFAREIVANAVIHGGFPPLLLDPIDFVSLFQQRMANLQGQQPSVQA</sequence>
<comment type="subunit">
    <text evidence="6">Homotetramer, a dimer of dimers. One homotetramer interacts with 1 SecA dimer.</text>
</comment>
<evidence type="ECO:0000256" key="6">
    <source>
        <dbReference type="HAMAP-Rule" id="MF_00821"/>
    </source>
</evidence>
<dbReference type="InterPro" id="IPR003708">
    <property type="entry name" value="SecB"/>
</dbReference>
<evidence type="ECO:0000313" key="7">
    <source>
        <dbReference type="EMBL" id="RAI44064.1"/>
    </source>
</evidence>
<keyword evidence="2 6" id="KW-0813">Transport</keyword>
<evidence type="ECO:0000256" key="2">
    <source>
        <dbReference type="ARBA" id="ARBA00022448"/>
    </source>
</evidence>
<evidence type="ECO:0000256" key="3">
    <source>
        <dbReference type="ARBA" id="ARBA00022927"/>
    </source>
</evidence>
<dbReference type="Gene3D" id="3.10.420.10">
    <property type="entry name" value="SecB-like"/>
    <property type="match status" value="1"/>
</dbReference>
<dbReference type="Pfam" id="PF02556">
    <property type="entry name" value="SecB"/>
    <property type="match status" value="1"/>
</dbReference>
<comment type="subcellular location">
    <subcellularLocation>
        <location evidence="6">Cytoplasm</location>
    </subcellularLocation>
</comment>
<comment type="similarity">
    <text evidence="1 6">Belongs to the SecB family.</text>
</comment>
<comment type="function">
    <text evidence="6">One of the proteins required for the normal export of preproteins out of the cell cytoplasm. It is a molecular chaperone that binds to a subset of precursor proteins, maintaining them in a translocation-competent state. It also specifically binds to its receptor SecA.</text>
</comment>
<dbReference type="PRINTS" id="PR01594">
    <property type="entry name" value="SECBCHAPRONE"/>
</dbReference>
<dbReference type="GO" id="GO:0051082">
    <property type="term" value="F:unfolded protein binding"/>
    <property type="evidence" value="ECO:0007669"/>
    <property type="project" value="InterPro"/>
</dbReference>
<keyword evidence="6" id="KW-0963">Cytoplasm</keyword>
<dbReference type="SUPFAM" id="SSF54611">
    <property type="entry name" value="SecB-like"/>
    <property type="match status" value="1"/>
</dbReference>
<dbReference type="EMBL" id="NPEX01000059">
    <property type="protein sequence ID" value="RAI44064.1"/>
    <property type="molecule type" value="Genomic_DNA"/>
</dbReference>
<keyword evidence="4 6" id="KW-0811">Translocation</keyword>
<reference evidence="7 8" key="1">
    <citation type="submission" date="2017-07" db="EMBL/GenBank/DDBJ databases">
        <title>Draft Genome Sequences of Select Purple Nonsulfur Bacteria.</title>
        <authorList>
            <person name="Lasarre B."/>
            <person name="Mckinlay J.B."/>
        </authorList>
    </citation>
    <scope>NUCLEOTIDE SEQUENCE [LARGE SCALE GENOMIC DNA]</scope>
    <source>
        <strain evidence="7 8">DSM 5909</strain>
    </source>
</reference>
<keyword evidence="3 6" id="KW-0653">Protein transport</keyword>
<protein>
    <recommendedName>
        <fullName evidence="6">Protein-export protein SecB</fullName>
    </recommendedName>
</protein>
<dbReference type="GO" id="GO:0005737">
    <property type="term" value="C:cytoplasm"/>
    <property type="evidence" value="ECO:0007669"/>
    <property type="project" value="UniProtKB-SubCell"/>
</dbReference>
<dbReference type="HAMAP" id="MF_00821">
    <property type="entry name" value="SecB"/>
    <property type="match status" value="1"/>
</dbReference>
<dbReference type="GO" id="GO:0015031">
    <property type="term" value="P:protein transport"/>
    <property type="evidence" value="ECO:0007669"/>
    <property type="project" value="UniProtKB-UniRule"/>
</dbReference>
<dbReference type="PANTHER" id="PTHR36918">
    <property type="match status" value="1"/>
</dbReference>
<name>A0A327L1F3_9BRAD</name>
<dbReference type="GO" id="GO:0006457">
    <property type="term" value="P:protein folding"/>
    <property type="evidence" value="ECO:0007669"/>
    <property type="project" value="UniProtKB-UniRule"/>
</dbReference>
<gene>
    <name evidence="6" type="primary">secB</name>
    <name evidence="7" type="ORF">CH341_11060</name>
</gene>
<dbReference type="InterPro" id="IPR035958">
    <property type="entry name" value="SecB-like_sf"/>
</dbReference>
<dbReference type="AlphaFoldDB" id="A0A327L1F3"/>